<reference evidence="1" key="1">
    <citation type="submission" date="2022-04" db="EMBL/GenBank/DDBJ databases">
        <title>Carnegiea gigantea Genome sequencing and assembly v2.</title>
        <authorList>
            <person name="Copetti D."/>
            <person name="Sanderson M.J."/>
            <person name="Burquez A."/>
            <person name="Wojciechowski M.F."/>
        </authorList>
    </citation>
    <scope>NUCLEOTIDE SEQUENCE</scope>
    <source>
        <strain evidence="1">SGP5-SGP5p</strain>
        <tissue evidence="1">Aerial part</tissue>
    </source>
</reference>
<keyword evidence="2" id="KW-1185">Reference proteome</keyword>
<dbReference type="EMBL" id="JAKOGI010000995">
    <property type="protein sequence ID" value="KAJ8428554.1"/>
    <property type="molecule type" value="Genomic_DNA"/>
</dbReference>
<dbReference type="AlphaFoldDB" id="A0A9Q1JPD6"/>
<proteinExistence type="predicted"/>
<evidence type="ECO:0000313" key="1">
    <source>
        <dbReference type="EMBL" id="KAJ8428554.1"/>
    </source>
</evidence>
<dbReference type="Proteomes" id="UP001153076">
    <property type="component" value="Unassembled WGS sequence"/>
</dbReference>
<dbReference type="InterPro" id="IPR053085">
    <property type="entry name" value="Jasmonate-induced_protein"/>
</dbReference>
<evidence type="ECO:0000313" key="2">
    <source>
        <dbReference type="Proteomes" id="UP001153076"/>
    </source>
</evidence>
<protein>
    <submittedName>
        <fullName evidence="1">Uncharacterized protein</fullName>
    </submittedName>
</protein>
<name>A0A9Q1JPD6_9CARY</name>
<accession>A0A9Q1JPD6</accession>
<sequence>MSLGCFCYLVGQADMAQRHASITISNKTQGKLQRVRGDQNAPVTILQGNSDFFVSTNSKGYVIYEGTNIQGGSVSCGWLLAWNVLGHGNQVYVRCGAIGIIKAIPDRENYEKVEASKNSSTTVDPDNHTSATALIDAIAETPALGCSFAVDN</sequence>
<gene>
    <name evidence="1" type="ORF">Cgig2_006729</name>
</gene>
<dbReference type="PANTHER" id="PTHR36482">
    <property type="entry name" value="OSJNBA0024J22.15 PROTEIN"/>
    <property type="match status" value="1"/>
</dbReference>
<organism evidence="1 2">
    <name type="scientific">Carnegiea gigantea</name>
    <dbReference type="NCBI Taxonomy" id="171969"/>
    <lineage>
        <taxon>Eukaryota</taxon>
        <taxon>Viridiplantae</taxon>
        <taxon>Streptophyta</taxon>
        <taxon>Embryophyta</taxon>
        <taxon>Tracheophyta</taxon>
        <taxon>Spermatophyta</taxon>
        <taxon>Magnoliopsida</taxon>
        <taxon>eudicotyledons</taxon>
        <taxon>Gunneridae</taxon>
        <taxon>Pentapetalae</taxon>
        <taxon>Caryophyllales</taxon>
        <taxon>Cactineae</taxon>
        <taxon>Cactaceae</taxon>
        <taxon>Cactoideae</taxon>
        <taxon>Echinocereeae</taxon>
        <taxon>Carnegiea</taxon>
    </lineage>
</organism>
<dbReference type="PANTHER" id="PTHR36482:SF6">
    <property type="entry name" value="JASMONATE-INDUCED PROTEIN HOMOLOG"/>
    <property type="match status" value="1"/>
</dbReference>
<comment type="caution">
    <text evidence="1">The sequence shown here is derived from an EMBL/GenBank/DDBJ whole genome shotgun (WGS) entry which is preliminary data.</text>
</comment>